<dbReference type="AlphaFoldDB" id="A0A9N8EP53"/>
<keyword evidence="2" id="KW-1185">Reference proteome</keyword>
<name>A0A9N8EP53_9STRA</name>
<comment type="caution">
    <text evidence="1">The sequence shown here is derived from an EMBL/GenBank/DDBJ whole genome shotgun (WGS) entry which is preliminary data.</text>
</comment>
<evidence type="ECO:0000313" key="1">
    <source>
        <dbReference type="EMBL" id="CAB9523569.1"/>
    </source>
</evidence>
<proteinExistence type="predicted"/>
<sequence>MVPDEGIGLDWYHTATRQSECAARIFGHSEGKQACWDSFSLSFWCLQSLGVQILASCCVDPVMTTKPSAQRTRFVPKNCDSIHSTHVKSHFNYASLP</sequence>
<protein>
    <submittedName>
        <fullName evidence="1">Uncharacterized protein</fullName>
    </submittedName>
</protein>
<gene>
    <name evidence="1" type="ORF">SEMRO_1432_G272141.1</name>
</gene>
<accession>A0A9N8EP53</accession>
<organism evidence="1 2">
    <name type="scientific">Seminavis robusta</name>
    <dbReference type="NCBI Taxonomy" id="568900"/>
    <lineage>
        <taxon>Eukaryota</taxon>
        <taxon>Sar</taxon>
        <taxon>Stramenopiles</taxon>
        <taxon>Ochrophyta</taxon>
        <taxon>Bacillariophyta</taxon>
        <taxon>Bacillariophyceae</taxon>
        <taxon>Bacillariophycidae</taxon>
        <taxon>Naviculales</taxon>
        <taxon>Naviculaceae</taxon>
        <taxon>Seminavis</taxon>
    </lineage>
</organism>
<dbReference type="Proteomes" id="UP001153069">
    <property type="component" value="Unassembled WGS sequence"/>
</dbReference>
<dbReference type="EMBL" id="CAICTM010001430">
    <property type="protein sequence ID" value="CAB9523569.1"/>
    <property type="molecule type" value="Genomic_DNA"/>
</dbReference>
<reference evidence="1" key="1">
    <citation type="submission" date="2020-06" db="EMBL/GenBank/DDBJ databases">
        <authorList>
            <consortium name="Plant Systems Biology data submission"/>
        </authorList>
    </citation>
    <scope>NUCLEOTIDE SEQUENCE</scope>
    <source>
        <strain evidence="1">D6</strain>
    </source>
</reference>
<evidence type="ECO:0000313" key="2">
    <source>
        <dbReference type="Proteomes" id="UP001153069"/>
    </source>
</evidence>